<proteinExistence type="inferred from homology"/>
<evidence type="ECO:0000313" key="3">
    <source>
        <dbReference type="EMBL" id="JAH46006.1"/>
    </source>
</evidence>
<reference evidence="3" key="1">
    <citation type="submission" date="2014-11" db="EMBL/GenBank/DDBJ databases">
        <authorList>
            <person name="Amaro Gonzalez C."/>
        </authorList>
    </citation>
    <scope>NUCLEOTIDE SEQUENCE</scope>
</reference>
<dbReference type="AlphaFoldDB" id="A0A0E9SXI0"/>
<sequence>MGTAISKKLGDMRNSPTFKSFKDKVGNIKMDL</sequence>
<dbReference type="InterPro" id="IPR007327">
    <property type="entry name" value="TPD52"/>
</dbReference>
<dbReference type="PANTHER" id="PTHR19307:SF13">
    <property type="entry name" value="TUMOR PROTEIN D54"/>
    <property type="match status" value="1"/>
</dbReference>
<dbReference type="EMBL" id="GBXM01062571">
    <property type="protein sequence ID" value="JAH46006.1"/>
    <property type="molecule type" value="Transcribed_RNA"/>
</dbReference>
<evidence type="ECO:0000256" key="1">
    <source>
        <dbReference type="ARBA" id="ARBA00005702"/>
    </source>
</evidence>
<dbReference type="PANTHER" id="PTHR19307">
    <property type="entry name" value="TUMOR PROTEIN D52"/>
    <property type="match status" value="1"/>
</dbReference>
<name>A0A0E9SXI0_ANGAN</name>
<protein>
    <submittedName>
        <fullName evidence="3">Uncharacterized protein</fullName>
    </submittedName>
</protein>
<accession>A0A0E9SXI0</accession>
<evidence type="ECO:0000256" key="2">
    <source>
        <dbReference type="ARBA" id="ARBA00023054"/>
    </source>
</evidence>
<dbReference type="GO" id="GO:0005737">
    <property type="term" value="C:cytoplasm"/>
    <property type="evidence" value="ECO:0007669"/>
    <property type="project" value="TreeGrafter"/>
</dbReference>
<comment type="similarity">
    <text evidence="1">Belongs to the TPD52 family.</text>
</comment>
<dbReference type="Pfam" id="PF04201">
    <property type="entry name" value="TPD52"/>
    <property type="match status" value="1"/>
</dbReference>
<organism evidence="3">
    <name type="scientific">Anguilla anguilla</name>
    <name type="common">European freshwater eel</name>
    <name type="synonym">Muraena anguilla</name>
    <dbReference type="NCBI Taxonomy" id="7936"/>
    <lineage>
        <taxon>Eukaryota</taxon>
        <taxon>Metazoa</taxon>
        <taxon>Chordata</taxon>
        <taxon>Craniata</taxon>
        <taxon>Vertebrata</taxon>
        <taxon>Euteleostomi</taxon>
        <taxon>Actinopterygii</taxon>
        <taxon>Neopterygii</taxon>
        <taxon>Teleostei</taxon>
        <taxon>Anguilliformes</taxon>
        <taxon>Anguillidae</taxon>
        <taxon>Anguilla</taxon>
    </lineage>
</organism>
<reference evidence="3" key="2">
    <citation type="journal article" date="2015" name="Fish Shellfish Immunol.">
        <title>Early steps in the European eel (Anguilla anguilla)-Vibrio vulnificus interaction in the gills: Role of the RtxA13 toxin.</title>
        <authorList>
            <person name="Callol A."/>
            <person name="Pajuelo D."/>
            <person name="Ebbesson L."/>
            <person name="Teles M."/>
            <person name="MacKenzie S."/>
            <person name="Amaro C."/>
        </authorList>
    </citation>
    <scope>NUCLEOTIDE SEQUENCE</scope>
</reference>
<keyword evidence="2" id="KW-0175">Coiled coil</keyword>